<accession>A0A9R0QL68</accession>
<gene>
    <name evidence="10" type="ORF">TRITD_1Bv1G002220</name>
</gene>
<dbReference type="EC" id="2.7.11.1" evidence="1"/>
<dbReference type="Pfam" id="PF00069">
    <property type="entry name" value="Pkinase"/>
    <property type="match status" value="1"/>
</dbReference>
<keyword evidence="5" id="KW-0418">Kinase</keyword>
<evidence type="ECO:0000256" key="3">
    <source>
        <dbReference type="ARBA" id="ARBA00022679"/>
    </source>
</evidence>
<protein>
    <recommendedName>
        <fullName evidence="1">non-specific serine/threonine protein kinase</fullName>
        <ecNumber evidence="1">2.7.11.1</ecNumber>
    </recommendedName>
</protein>
<feature type="domain" description="Protein kinase" evidence="9">
    <location>
        <begin position="1"/>
        <end position="187"/>
    </location>
</feature>
<dbReference type="PANTHER" id="PTHR45707:SF76">
    <property type="entry name" value="PROTEIN KINASE DOMAIN-CONTAINING PROTEIN"/>
    <property type="match status" value="1"/>
</dbReference>
<dbReference type="Proteomes" id="UP000324705">
    <property type="component" value="Chromosome 1B"/>
</dbReference>
<evidence type="ECO:0000313" key="11">
    <source>
        <dbReference type="Proteomes" id="UP000324705"/>
    </source>
</evidence>
<dbReference type="Gramene" id="TRITD1Bv1G002220.1">
    <property type="protein sequence ID" value="TRITD1Bv1G002220.1"/>
    <property type="gene ID" value="TRITD1Bv1G002220"/>
</dbReference>
<evidence type="ECO:0000256" key="2">
    <source>
        <dbReference type="ARBA" id="ARBA00022527"/>
    </source>
</evidence>
<dbReference type="PROSITE" id="PS50011">
    <property type="entry name" value="PROTEIN_KINASE_DOM"/>
    <property type="match status" value="1"/>
</dbReference>
<keyword evidence="2" id="KW-0723">Serine/threonine-protein kinase</keyword>
<keyword evidence="11" id="KW-1185">Reference proteome</keyword>
<comment type="catalytic activity">
    <reaction evidence="7">
        <text>L-threonyl-[protein] + ATP = O-phospho-L-threonyl-[protein] + ADP + H(+)</text>
        <dbReference type="Rhea" id="RHEA:46608"/>
        <dbReference type="Rhea" id="RHEA-COMP:11060"/>
        <dbReference type="Rhea" id="RHEA-COMP:11605"/>
        <dbReference type="ChEBI" id="CHEBI:15378"/>
        <dbReference type="ChEBI" id="CHEBI:30013"/>
        <dbReference type="ChEBI" id="CHEBI:30616"/>
        <dbReference type="ChEBI" id="CHEBI:61977"/>
        <dbReference type="ChEBI" id="CHEBI:456216"/>
        <dbReference type="EC" id="2.7.11.1"/>
    </reaction>
</comment>
<evidence type="ECO:0000256" key="1">
    <source>
        <dbReference type="ARBA" id="ARBA00012513"/>
    </source>
</evidence>
<evidence type="ECO:0000256" key="7">
    <source>
        <dbReference type="ARBA" id="ARBA00047899"/>
    </source>
</evidence>
<sequence>MSNKFSAIWMEFIPNHDLGHHLSDASKSEVLDWPKRLQIIMGICKGLGFLHGREKPIRHLDLKPANILLDKDLTPKIADFGLSRIYNDNKTRLTKSSYGTVEFMPPEYQEFPFEISMKFDIFSLGATMIKIITGPEGNIKRDQTPGKEEYIKRVRTSAFPLYLDIHNMYVSLFIPSADYFLYYALHG</sequence>
<evidence type="ECO:0000259" key="9">
    <source>
        <dbReference type="PROSITE" id="PS50011"/>
    </source>
</evidence>
<dbReference type="EMBL" id="LT934112">
    <property type="protein sequence ID" value="VAH12126.1"/>
    <property type="molecule type" value="Genomic_DNA"/>
</dbReference>
<dbReference type="InterPro" id="IPR011009">
    <property type="entry name" value="Kinase-like_dom_sf"/>
</dbReference>
<keyword evidence="3" id="KW-0808">Transferase</keyword>
<evidence type="ECO:0000256" key="6">
    <source>
        <dbReference type="ARBA" id="ARBA00022840"/>
    </source>
</evidence>
<evidence type="ECO:0000256" key="5">
    <source>
        <dbReference type="ARBA" id="ARBA00022777"/>
    </source>
</evidence>
<keyword evidence="6" id="KW-0067">ATP-binding</keyword>
<dbReference type="AlphaFoldDB" id="A0A9R0QL68"/>
<dbReference type="FunFam" id="1.10.510.10:FF:001023">
    <property type="entry name" value="Os07g0541700 protein"/>
    <property type="match status" value="1"/>
</dbReference>
<proteinExistence type="predicted"/>
<name>A0A9R0QL68_TRITD</name>
<evidence type="ECO:0000256" key="4">
    <source>
        <dbReference type="ARBA" id="ARBA00022741"/>
    </source>
</evidence>
<dbReference type="SUPFAM" id="SSF56112">
    <property type="entry name" value="Protein kinase-like (PK-like)"/>
    <property type="match status" value="1"/>
</dbReference>
<organism evidence="10 11">
    <name type="scientific">Triticum turgidum subsp. durum</name>
    <name type="common">Durum wheat</name>
    <name type="synonym">Triticum durum</name>
    <dbReference type="NCBI Taxonomy" id="4567"/>
    <lineage>
        <taxon>Eukaryota</taxon>
        <taxon>Viridiplantae</taxon>
        <taxon>Streptophyta</taxon>
        <taxon>Embryophyta</taxon>
        <taxon>Tracheophyta</taxon>
        <taxon>Spermatophyta</taxon>
        <taxon>Magnoliopsida</taxon>
        <taxon>Liliopsida</taxon>
        <taxon>Poales</taxon>
        <taxon>Poaceae</taxon>
        <taxon>BOP clade</taxon>
        <taxon>Pooideae</taxon>
        <taxon>Triticodae</taxon>
        <taxon>Triticeae</taxon>
        <taxon>Triticinae</taxon>
        <taxon>Triticum</taxon>
    </lineage>
</organism>
<dbReference type="GO" id="GO:0005524">
    <property type="term" value="F:ATP binding"/>
    <property type="evidence" value="ECO:0007669"/>
    <property type="project" value="UniProtKB-KW"/>
</dbReference>
<dbReference type="PANTHER" id="PTHR45707">
    <property type="entry name" value="C2 CALCIUM/LIPID-BINDING PLANT PHOSPHORIBOSYLTRANSFERASE FAMILY PROTEIN"/>
    <property type="match status" value="1"/>
</dbReference>
<evidence type="ECO:0000256" key="8">
    <source>
        <dbReference type="ARBA" id="ARBA00048679"/>
    </source>
</evidence>
<dbReference type="PROSITE" id="PS00108">
    <property type="entry name" value="PROTEIN_KINASE_ST"/>
    <property type="match status" value="1"/>
</dbReference>
<dbReference type="GO" id="GO:0004674">
    <property type="term" value="F:protein serine/threonine kinase activity"/>
    <property type="evidence" value="ECO:0007669"/>
    <property type="project" value="UniProtKB-KW"/>
</dbReference>
<comment type="catalytic activity">
    <reaction evidence="8">
        <text>L-seryl-[protein] + ATP = O-phospho-L-seryl-[protein] + ADP + H(+)</text>
        <dbReference type="Rhea" id="RHEA:17989"/>
        <dbReference type="Rhea" id="RHEA-COMP:9863"/>
        <dbReference type="Rhea" id="RHEA-COMP:11604"/>
        <dbReference type="ChEBI" id="CHEBI:15378"/>
        <dbReference type="ChEBI" id="CHEBI:29999"/>
        <dbReference type="ChEBI" id="CHEBI:30616"/>
        <dbReference type="ChEBI" id="CHEBI:83421"/>
        <dbReference type="ChEBI" id="CHEBI:456216"/>
        <dbReference type="EC" id="2.7.11.1"/>
    </reaction>
</comment>
<dbReference type="Gene3D" id="1.10.510.10">
    <property type="entry name" value="Transferase(Phosphotransferase) domain 1"/>
    <property type="match status" value="1"/>
</dbReference>
<dbReference type="InterPro" id="IPR000719">
    <property type="entry name" value="Prot_kinase_dom"/>
</dbReference>
<keyword evidence="4" id="KW-0547">Nucleotide-binding</keyword>
<dbReference type="InterPro" id="IPR008271">
    <property type="entry name" value="Ser/Thr_kinase_AS"/>
</dbReference>
<evidence type="ECO:0000313" key="10">
    <source>
        <dbReference type="EMBL" id="VAH12126.1"/>
    </source>
</evidence>
<dbReference type="SMART" id="SM00220">
    <property type="entry name" value="S_TKc"/>
    <property type="match status" value="1"/>
</dbReference>
<reference evidence="10 11" key="1">
    <citation type="submission" date="2017-09" db="EMBL/GenBank/DDBJ databases">
        <authorList>
            <consortium name="International Durum Wheat Genome Sequencing Consortium (IDWGSC)"/>
            <person name="Milanesi L."/>
        </authorList>
    </citation>
    <scope>NUCLEOTIDE SEQUENCE [LARGE SCALE GENOMIC DNA]</scope>
    <source>
        <strain evidence="11">cv. Svevo</strain>
    </source>
</reference>